<dbReference type="GO" id="GO:0016788">
    <property type="term" value="F:hydrolase activity, acting on ester bonds"/>
    <property type="evidence" value="ECO:0007669"/>
    <property type="project" value="InterPro"/>
</dbReference>
<evidence type="ECO:0000256" key="5">
    <source>
        <dbReference type="ARBA" id="ARBA00022801"/>
    </source>
</evidence>
<dbReference type="Pfam" id="PF08282">
    <property type="entry name" value="Hydrolase_3"/>
    <property type="match status" value="1"/>
</dbReference>
<keyword evidence="8" id="KW-1185">Reference proteome</keyword>
<dbReference type="InterPro" id="IPR050793">
    <property type="entry name" value="CMP-NeuNAc_synthase"/>
</dbReference>
<comment type="subunit">
    <text evidence="3">Homotetramer.</text>
</comment>
<evidence type="ECO:0000256" key="2">
    <source>
        <dbReference type="ARBA" id="ARBA00005893"/>
    </source>
</evidence>
<dbReference type="OrthoDB" id="9805604at2"/>
<keyword evidence="6" id="KW-0460">Magnesium</keyword>
<dbReference type="GO" id="GO:0008781">
    <property type="term" value="F:N-acylneuraminate cytidylyltransferase activity"/>
    <property type="evidence" value="ECO:0007669"/>
    <property type="project" value="TreeGrafter"/>
</dbReference>
<dbReference type="SFLD" id="SFLDG01136">
    <property type="entry name" value="C1.6:_Phosphoserine_Phosphatas"/>
    <property type="match status" value="1"/>
</dbReference>
<dbReference type="RefSeq" id="WP_078717272.1">
    <property type="nucleotide sequence ID" value="NZ_FUYC01000006.1"/>
</dbReference>
<evidence type="ECO:0000313" key="7">
    <source>
        <dbReference type="EMBL" id="SKA83743.1"/>
    </source>
</evidence>
<sequence>MLQRLRECALGLWKLPALAGRLPRWKPRLIIYDFDGVMTDNRVMVRQDGMESVSCNRGDGMGINMIRKLDIQQIILSTETNPVVLARAEKIGIPAIGGSSDKLAALGEYLHEQGIPARFTYFVGNDLNDAEAMHASGFGVAPRDAHPRVKLLAGLVTHARGGAGVVRELADLLTDRFADS</sequence>
<dbReference type="Proteomes" id="UP000190027">
    <property type="component" value="Unassembled WGS sequence"/>
</dbReference>
<dbReference type="PANTHER" id="PTHR21485">
    <property type="entry name" value="HAD SUPERFAMILY MEMBERS CMAS AND KDSC"/>
    <property type="match status" value="1"/>
</dbReference>
<dbReference type="GO" id="GO:0046872">
    <property type="term" value="F:metal ion binding"/>
    <property type="evidence" value="ECO:0007669"/>
    <property type="project" value="UniProtKB-KW"/>
</dbReference>
<dbReference type="PANTHER" id="PTHR21485:SF3">
    <property type="entry name" value="N-ACYLNEURAMINATE CYTIDYLYLTRANSFERASE"/>
    <property type="match status" value="1"/>
</dbReference>
<dbReference type="InterPro" id="IPR010023">
    <property type="entry name" value="KdsC_fam"/>
</dbReference>
<dbReference type="AlphaFoldDB" id="A0A1T4X273"/>
<name>A0A1T4X273_9BACT</name>
<dbReference type="EMBL" id="FUYC01000006">
    <property type="protein sequence ID" value="SKA83743.1"/>
    <property type="molecule type" value="Genomic_DNA"/>
</dbReference>
<reference evidence="7 8" key="1">
    <citation type="submission" date="2017-02" db="EMBL/GenBank/DDBJ databases">
        <authorList>
            <person name="Peterson S.W."/>
        </authorList>
    </citation>
    <scope>NUCLEOTIDE SEQUENCE [LARGE SCALE GENOMIC DNA]</scope>
    <source>
        <strain evidence="7 8">DSM 16080</strain>
    </source>
</reference>
<proteinExistence type="inferred from homology"/>
<evidence type="ECO:0000256" key="3">
    <source>
        <dbReference type="ARBA" id="ARBA00011881"/>
    </source>
</evidence>
<evidence type="ECO:0000313" key="8">
    <source>
        <dbReference type="Proteomes" id="UP000190027"/>
    </source>
</evidence>
<dbReference type="SFLD" id="SFLDG01138">
    <property type="entry name" value="C1.6.2:_Deoxy-d-mannose-octulo"/>
    <property type="match status" value="1"/>
</dbReference>
<dbReference type="Gene3D" id="3.40.50.1000">
    <property type="entry name" value="HAD superfamily/HAD-like"/>
    <property type="match status" value="1"/>
</dbReference>
<dbReference type="SFLD" id="SFLDS00003">
    <property type="entry name" value="Haloacid_Dehalogenase"/>
    <property type="match status" value="1"/>
</dbReference>
<evidence type="ECO:0000256" key="1">
    <source>
        <dbReference type="ARBA" id="ARBA00001946"/>
    </source>
</evidence>
<keyword evidence="4" id="KW-0479">Metal-binding</keyword>
<dbReference type="STRING" id="1121449.SAMN02745704_01714"/>
<protein>
    <submittedName>
        <fullName evidence="7">3-deoxy-D-manno-octulosonate 8-phosphate phosphatase, YrbI family</fullName>
    </submittedName>
</protein>
<evidence type="ECO:0000256" key="4">
    <source>
        <dbReference type="ARBA" id="ARBA00022723"/>
    </source>
</evidence>
<comment type="cofactor">
    <cofactor evidence="1">
        <name>Mg(2+)</name>
        <dbReference type="ChEBI" id="CHEBI:18420"/>
    </cofactor>
</comment>
<organism evidence="7 8">
    <name type="scientific">Paucidesulfovibrio gracilis DSM 16080</name>
    <dbReference type="NCBI Taxonomy" id="1121449"/>
    <lineage>
        <taxon>Bacteria</taxon>
        <taxon>Pseudomonadati</taxon>
        <taxon>Thermodesulfobacteriota</taxon>
        <taxon>Desulfovibrionia</taxon>
        <taxon>Desulfovibrionales</taxon>
        <taxon>Desulfovibrionaceae</taxon>
        <taxon>Paucidesulfovibrio</taxon>
    </lineage>
</organism>
<comment type="similarity">
    <text evidence="2">Belongs to the KdsC family.</text>
</comment>
<dbReference type="SUPFAM" id="SSF56784">
    <property type="entry name" value="HAD-like"/>
    <property type="match status" value="1"/>
</dbReference>
<keyword evidence="5" id="KW-0378">Hydrolase</keyword>
<dbReference type="InterPro" id="IPR023214">
    <property type="entry name" value="HAD_sf"/>
</dbReference>
<gene>
    <name evidence="7" type="ORF">SAMN02745704_01714</name>
</gene>
<accession>A0A1T4X273</accession>
<evidence type="ECO:0000256" key="6">
    <source>
        <dbReference type="ARBA" id="ARBA00022842"/>
    </source>
</evidence>
<dbReference type="InterPro" id="IPR036412">
    <property type="entry name" value="HAD-like_sf"/>
</dbReference>